<proteinExistence type="predicted"/>
<dbReference type="Proteomes" id="UP001186944">
    <property type="component" value="Unassembled WGS sequence"/>
</dbReference>
<dbReference type="EMBL" id="VSWD01000013">
    <property type="protein sequence ID" value="KAK3084458.1"/>
    <property type="molecule type" value="Genomic_DNA"/>
</dbReference>
<dbReference type="AlphaFoldDB" id="A0AA89BVV3"/>
<organism evidence="2 3">
    <name type="scientific">Pinctada imbricata</name>
    <name type="common">Atlantic pearl-oyster</name>
    <name type="synonym">Pinctada martensii</name>
    <dbReference type="NCBI Taxonomy" id="66713"/>
    <lineage>
        <taxon>Eukaryota</taxon>
        <taxon>Metazoa</taxon>
        <taxon>Spiralia</taxon>
        <taxon>Lophotrochozoa</taxon>
        <taxon>Mollusca</taxon>
        <taxon>Bivalvia</taxon>
        <taxon>Autobranchia</taxon>
        <taxon>Pteriomorphia</taxon>
        <taxon>Pterioida</taxon>
        <taxon>Pterioidea</taxon>
        <taxon>Pteriidae</taxon>
        <taxon>Pinctada</taxon>
    </lineage>
</organism>
<name>A0AA89BVV3_PINIB</name>
<keyword evidence="3" id="KW-1185">Reference proteome</keyword>
<reference evidence="2" key="1">
    <citation type="submission" date="2019-08" db="EMBL/GenBank/DDBJ databases">
        <title>The improved chromosome-level genome for the pearl oyster Pinctada fucata martensii using PacBio sequencing and Hi-C.</title>
        <authorList>
            <person name="Zheng Z."/>
        </authorList>
    </citation>
    <scope>NUCLEOTIDE SEQUENCE</scope>
    <source>
        <strain evidence="2">ZZ-2019</strain>
        <tissue evidence="2">Adductor muscle</tissue>
    </source>
</reference>
<gene>
    <name evidence="2" type="ORF">FSP39_013902</name>
</gene>
<protein>
    <submittedName>
        <fullName evidence="2">Uncharacterized protein</fullName>
    </submittedName>
</protein>
<feature type="region of interest" description="Disordered" evidence="1">
    <location>
        <begin position="76"/>
        <end position="98"/>
    </location>
</feature>
<evidence type="ECO:0000313" key="3">
    <source>
        <dbReference type="Proteomes" id="UP001186944"/>
    </source>
</evidence>
<evidence type="ECO:0000313" key="2">
    <source>
        <dbReference type="EMBL" id="KAK3084458.1"/>
    </source>
</evidence>
<evidence type="ECO:0000256" key="1">
    <source>
        <dbReference type="SAM" id="MobiDB-lite"/>
    </source>
</evidence>
<comment type="caution">
    <text evidence="2">The sequence shown here is derived from an EMBL/GenBank/DDBJ whole genome shotgun (WGS) entry which is preliminary data.</text>
</comment>
<sequence length="139" mass="16343">MDSLKTTRLPPLDIRFEVGSIAEPPERSWARIRTCLIDNPRDDGLSRRQEVWSYHRKNRGVLKSIVRSLPSVPFRVRKGKQSHRKLRESSENGHTLPKIPHLDVKYGIRNSRFRPLGAIQKHLDLPKDNKEKIFRNTRF</sequence>
<feature type="compositionally biased region" description="Basic residues" evidence="1">
    <location>
        <begin position="76"/>
        <end position="86"/>
    </location>
</feature>
<accession>A0AA89BVV3</accession>